<comment type="function">
    <text evidence="5">Bidirectionally degrades single-stranded DNA into large acid-insoluble oligonucleotides, which are then degraded further into small acid-soluble oligonucleotides.</text>
</comment>
<comment type="caution">
    <text evidence="9">The sequence shown here is derived from an EMBL/GenBank/DDBJ whole genome shotgun (WGS) entry which is preliminary data.</text>
</comment>
<evidence type="ECO:0000256" key="5">
    <source>
        <dbReference type="HAMAP-Rule" id="MF_00378"/>
    </source>
</evidence>
<evidence type="ECO:0000256" key="3">
    <source>
        <dbReference type="ARBA" id="ARBA00022801"/>
    </source>
</evidence>
<organism evidence="9 10">
    <name type="scientific">Aquisalibacillus elongatus</name>
    <dbReference type="NCBI Taxonomy" id="485577"/>
    <lineage>
        <taxon>Bacteria</taxon>
        <taxon>Bacillati</taxon>
        <taxon>Bacillota</taxon>
        <taxon>Bacilli</taxon>
        <taxon>Bacillales</taxon>
        <taxon>Bacillaceae</taxon>
        <taxon>Aquisalibacillus</taxon>
    </lineage>
</organism>
<dbReference type="EMBL" id="RKRF01000007">
    <property type="protein sequence ID" value="RPF55668.1"/>
    <property type="molecule type" value="Genomic_DNA"/>
</dbReference>
<sequence>MEKQYLTVTALTKYIRRKFESDQHLKDVWLQAEISNFKHHSRGHMYFTLKDEKARISAVMFASSNRHLKFRPEDGMKVLVLGDISVYEPQGQYQIYVQNMQPDGIGSLYLAYEELKKKLDQQGLFHPERKRPIPQFPKRIAIITSPTGAAVRDIITTLKRRYPMARRTIIPVSVQGEHAAPSIVKGIEYANQLNDFDTIIVGRGGGSIEELWAFNEEEVARAITQSKTPVISAVGHETDFTISDFVADLRAPTPTAAAELAVPSLIDLTQQVQNLNQRLNQSMKYKIEHIREKIKSIDQSYAFKYPIQMTRQKEQDLDRVVNQLNKSAKRFVQDQKTRYSRLGEQIKTYQPRQVILEQTKELEYKMSRLNQQMTNIKEQKGHNFQNQLNKLTILNPLETMRRGYSIPYKDKRIVKSVKHVEPGDAIHLSLSDGQLDCQVWGIEEKEEEL</sequence>
<dbReference type="AlphaFoldDB" id="A0A3N5C0R7"/>
<evidence type="ECO:0000256" key="1">
    <source>
        <dbReference type="ARBA" id="ARBA00022490"/>
    </source>
</evidence>
<comment type="similarity">
    <text evidence="5 6">Belongs to the XseA family.</text>
</comment>
<evidence type="ECO:0000313" key="9">
    <source>
        <dbReference type="EMBL" id="RPF55668.1"/>
    </source>
</evidence>
<accession>A0A3N5C0R7</accession>
<feature type="domain" description="OB-fold nucleic acid binding" evidence="8">
    <location>
        <begin position="6"/>
        <end position="101"/>
    </location>
</feature>
<comment type="catalytic activity">
    <reaction evidence="5 6">
        <text>Exonucleolytic cleavage in either 5'- to 3'- or 3'- to 5'-direction to yield nucleoside 5'-phosphates.</text>
        <dbReference type="EC" id="3.1.11.6"/>
    </reaction>
</comment>
<evidence type="ECO:0000256" key="4">
    <source>
        <dbReference type="ARBA" id="ARBA00022839"/>
    </source>
</evidence>
<dbReference type="RefSeq" id="WP_124219515.1">
    <property type="nucleotide sequence ID" value="NZ_RKRF01000007.1"/>
</dbReference>
<keyword evidence="3 5" id="KW-0378">Hydrolase</keyword>
<dbReference type="GO" id="GO:0003676">
    <property type="term" value="F:nucleic acid binding"/>
    <property type="evidence" value="ECO:0007669"/>
    <property type="project" value="InterPro"/>
</dbReference>
<dbReference type="PANTHER" id="PTHR30008">
    <property type="entry name" value="EXODEOXYRIBONUCLEASE 7 LARGE SUBUNIT"/>
    <property type="match status" value="1"/>
</dbReference>
<dbReference type="EC" id="3.1.11.6" evidence="5"/>
<evidence type="ECO:0000259" key="8">
    <source>
        <dbReference type="Pfam" id="PF13742"/>
    </source>
</evidence>
<protein>
    <recommendedName>
        <fullName evidence="5">Exodeoxyribonuclease 7 large subunit</fullName>
        <ecNumber evidence="5">3.1.11.6</ecNumber>
    </recommendedName>
    <alternativeName>
        <fullName evidence="5">Exodeoxyribonuclease VII large subunit</fullName>
        <shortName evidence="5">Exonuclease VII large subunit</shortName>
    </alternativeName>
</protein>
<feature type="domain" description="Exonuclease VII large subunit C-terminal" evidence="7">
    <location>
        <begin position="124"/>
        <end position="438"/>
    </location>
</feature>
<reference evidence="9 10" key="1">
    <citation type="submission" date="2018-11" db="EMBL/GenBank/DDBJ databases">
        <title>Genomic Encyclopedia of Type Strains, Phase IV (KMG-IV): sequencing the most valuable type-strain genomes for metagenomic binning, comparative biology and taxonomic classification.</title>
        <authorList>
            <person name="Goeker M."/>
        </authorList>
    </citation>
    <scope>NUCLEOTIDE SEQUENCE [LARGE SCALE GENOMIC DNA]</scope>
    <source>
        <strain evidence="9 10">DSM 18090</strain>
    </source>
</reference>
<dbReference type="GO" id="GO:0009318">
    <property type="term" value="C:exodeoxyribonuclease VII complex"/>
    <property type="evidence" value="ECO:0007669"/>
    <property type="project" value="UniProtKB-UniRule"/>
</dbReference>
<evidence type="ECO:0000259" key="7">
    <source>
        <dbReference type="Pfam" id="PF02601"/>
    </source>
</evidence>
<keyword evidence="4 5" id="KW-0269">Exonuclease</keyword>
<evidence type="ECO:0000313" key="10">
    <source>
        <dbReference type="Proteomes" id="UP000276443"/>
    </source>
</evidence>
<dbReference type="OrthoDB" id="9802795at2"/>
<dbReference type="GO" id="GO:0006308">
    <property type="term" value="P:DNA catabolic process"/>
    <property type="evidence" value="ECO:0007669"/>
    <property type="project" value="UniProtKB-UniRule"/>
</dbReference>
<dbReference type="CDD" id="cd04489">
    <property type="entry name" value="ExoVII_LU_OBF"/>
    <property type="match status" value="1"/>
</dbReference>
<dbReference type="GO" id="GO:0005737">
    <property type="term" value="C:cytoplasm"/>
    <property type="evidence" value="ECO:0007669"/>
    <property type="project" value="UniProtKB-SubCell"/>
</dbReference>
<dbReference type="GO" id="GO:0008855">
    <property type="term" value="F:exodeoxyribonuclease VII activity"/>
    <property type="evidence" value="ECO:0007669"/>
    <property type="project" value="UniProtKB-UniRule"/>
</dbReference>
<dbReference type="InterPro" id="IPR025824">
    <property type="entry name" value="OB-fold_nuc-bd_dom"/>
</dbReference>
<keyword evidence="2 5" id="KW-0540">Nuclease</keyword>
<dbReference type="Pfam" id="PF02601">
    <property type="entry name" value="Exonuc_VII_L"/>
    <property type="match status" value="1"/>
</dbReference>
<dbReference type="InterPro" id="IPR020579">
    <property type="entry name" value="Exonuc_VII_lsu_C"/>
</dbReference>
<dbReference type="HAMAP" id="MF_00378">
    <property type="entry name" value="Exonuc_7_L"/>
    <property type="match status" value="1"/>
</dbReference>
<name>A0A3N5C0R7_9BACI</name>
<dbReference type="NCBIfam" id="TIGR00237">
    <property type="entry name" value="xseA"/>
    <property type="match status" value="1"/>
</dbReference>
<dbReference type="InterPro" id="IPR003753">
    <property type="entry name" value="Exonuc_VII_L"/>
</dbReference>
<dbReference type="Pfam" id="PF13742">
    <property type="entry name" value="tRNA_anti_2"/>
    <property type="match status" value="1"/>
</dbReference>
<evidence type="ECO:0000256" key="2">
    <source>
        <dbReference type="ARBA" id="ARBA00022722"/>
    </source>
</evidence>
<proteinExistence type="inferred from homology"/>
<dbReference type="Proteomes" id="UP000276443">
    <property type="component" value="Unassembled WGS sequence"/>
</dbReference>
<keyword evidence="1 5" id="KW-0963">Cytoplasm</keyword>
<gene>
    <name evidence="5" type="primary">xseA</name>
    <name evidence="9" type="ORF">EDC24_0552</name>
</gene>
<comment type="subunit">
    <text evidence="5">Heterooligomer composed of large and small subunits.</text>
</comment>
<keyword evidence="10" id="KW-1185">Reference proteome</keyword>
<evidence type="ECO:0000256" key="6">
    <source>
        <dbReference type="RuleBase" id="RU004355"/>
    </source>
</evidence>
<comment type="subcellular location">
    <subcellularLocation>
        <location evidence="5 6">Cytoplasm</location>
    </subcellularLocation>
</comment>
<dbReference type="PANTHER" id="PTHR30008:SF0">
    <property type="entry name" value="EXODEOXYRIBONUCLEASE 7 LARGE SUBUNIT"/>
    <property type="match status" value="1"/>
</dbReference>